<name>A0A8H3SCT3_9EURO</name>
<organism evidence="1 2">
    <name type="scientific">Aspergillus udagawae</name>
    <dbReference type="NCBI Taxonomy" id="91492"/>
    <lineage>
        <taxon>Eukaryota</taxon>
        <taxon>Fungi</taxon>
        <taxon>Dikarya</taxon>
        <taxon>Ascomycota</taxon>
        <taxon>Pezizomycotina</taxon>
        <taxon>Eurotiomycetes</taxon>
        <taxon>Eurotiomycetidae</taxon>
        <taxon>Eurotiales</taxon>
        <taxon>Aspergillaceae</taxon>
        <taxon>Aspergillus</taxon>
        <taxon>Aspergillus subgen. Fumigati</taxon>
    </lineage>
</organism>
<gene>
    <name evidence="1" type="ORF">IFM46972_10538</name>
</gene>
<sequence>MEDAHIQVTARLQEAEQRYLGQCGITPNANTEEGVIWMKPRKAGFGRVDWNGDRHDIMAGNDR</sequence>
<accession>A0A8H3SCT3</accession>
<dbReference type="Proteomes" id="UP000465221">
    <property type="component" value="Unassembled WGS sequence"/>
</dbReference>
<dbReference type="AlphaFoldDB" id="A0A8H3SCT3"/>
<protein>
    <submittedName>
        <fullName evidence="1">Uncharacterized protein</fullName>
    </submittedName>
</protein>
<evidence type="ECO:0000313" key="1">
    <source>
        <dbReference type="EMBL" id="GFF56515.1"/>
    </source>
</evidence>
<evidence type="ECO:0000313" key="2">
    <source>
        <dbReference type="Proteomes" id="UP000465221"/>
    </source>
</evidence>
<dbReference type="EMBL" id="BLKC01000137">
    <property type="protein sequence ID" value="GFF56515.1"/>
    <property type="molecule type" value="Genomic_DNA"/>
</dbReference>
<reference evidence="1 2" key="1">
    <citation type="submission" date="2020-01" db="EMBL/GenBank/DDBJ databases">
        <title>Draft genome sequence of Aspergillus udagawae IFM 46972.</title>
        <authorList>
            <person name="Takahashi H."/>
            <person name="Yaguchi T."/>
        </authorList>
    </citation>
    <scope>NUCLEOTIDE SEQUENCE [LARGE SCALE GENOMIC DNA]</scope>
    <source>
        <strain evidence="1 2">IFM 46972</strain>
    </source>
</reference>
<comment type="caution">
    <text evidence="1">The sequence shown here is derived from an EMBL/GenBank/DDBJ whole genome shotgun (WGS) entry which is preliminary data.</text>
</comment>
<proteinExistence type="predicted"/>